<sequence>MTLAERIEKFNNLMGDIVPPEVKKDLLEKGFFTAPASTKYHGNYEGGLFDHSYMVAHYLKKLTEDCRLDWQNPRSPLLVGMFHDLCKMDNYQHPVIAETLGGEEIRDDSKWEYAIDTLLKGHGDKSVMVLAQYFKLTEEEIMCIRYHMGAFCDKSEWNDYTRAVHKYTNVLWTHQADMLASHVEGV</sequence>
<accession>A0ABT2S418</accession>
<dbReference type="RefSeq" id="WP_262580878.1">
    <property type="nucleotide sequence ID" value="NZ_JAOQJV010000002.1"/>
</dbReference>
<protein>
    <recommendedName>
        <fullName evidence="3">HD domain-containing protein</fullName>
    </recommendedName>
</protein>
<proteinExistence type="predicted"/>
<comment type="caution">
    <text evidence="1">The sequence shown here is derived from an EMBL/GenBank/DDBJ whole genome shotgun (WGS) entry which is preliminary data.</text>
</comment>
<evidence type="ECO:0000313" key="2">
    <source>
        <dbReference type="Proteomes" id="UP001207605"/>
    </source>
</evidence>
<evidence type="ECO:0008006" key="3">
    <source>
        <dbReference type="Google" id="ProtNLM"/>
    </source>
</evidence>
<keyword evidence="2" id="KW-1185">Reference proteome</keyword>
<dbReference type="SUPFAM" id="SSF109604">
    <property type="entry name" value="HD-domain/PDEase-like"/>
    <property type="match status" value="1"/>
</dbReference>
<name>A0ABT2S418_9FIRM</name>
<dbReference type="Proteomes" id="UP001207605">
    <property type="component" value="Unassembled WGS sequence"/>
</dbReference>
<dbReference type="EMBL" id="JAOQJV010000002">
    <property type="protein sequence ID" value="MCU6699147.1"/>
    <property type="molecule type" value="Genomic_DNA"/>
</dbReference>
<dbReference type="Gene3D" id="1.10.3210.10">
    <property type="entry name" value="Hypothetical protein af1432"/>
    <property type="match status" value="1"/>
</dbReference>
<gene>
    <name evidence="1" type="ORF">OCV65_02695</name>
</gene>
<reference evidence="1 2" key="1">
    <citation type="journal article" date="2021" name="ISME Commun">
        <title>Automated analysis of genomic sequences facilitates high-throughput and comprehensive description of bacteria.</title>
        <authorList>
            <person name="Hitch T.C.A."/>
        </authorList>
    </citation>
    <scope>NUCLEOTIDE SEQUENCE [LARGE SCALE GENOMIC DNA]</scope>
    <source>
        <strain evidence="1 2">Sanger_02</strain>
    </source>
</reference>
<organism evidence="1 2">
    <name type="scientific">Dorea ammoniilytica</name>
    <dbReference type="NCBI Taxonomy" id="2981788"/>
    <lineage>
        <taxon>Bacteria</taxon>
        <taxon>Bacillati</taxon>
        <taxon>Bacillota</taxon>
        <taxon>Clostridia</taxon>
        <taxon>Lachnospirales</taxon>
        <taxon>Lachnospiraceae</taxon>
        <taxon>Dorea</taxon>
    </lineage>
</organism>
<evidence type="ECO:0000313" key="1">
    <source>
        <dbReference type="EMBL" id="MCU6699147.1"/>
    </source>
</evidence>